<dbReference type="Gene3D" id="3.10.10.10">
    <property type="entry name" value="HIV Type 1 Reverse Transcriptase, subunit A, domain 1"/>
    <property type="match status" value="1"/>
</dbReference>
<proteinExistence type="predicted"/>
<protein>
    <submittedName>
        <fullName evidence="1">Uncharacterized protein</fullName>
    </submittedName>
</protein>
<evidence type="ECO:0000313" key="1">
    <source>
        <dbReference type="EMBL" id="KAL3099725.1"/>
    </source>
</evidence>
<dbReference type="AlphaFoldDB" id="A0ABD2K9W9"/>
<dbReference type="EMBL" id="JBICBT010000807">
    <property type="protein sequence ID" value="KAL3099725.1"/>
    <property type="molecule type" value="Genomic_DNA"/>
</dbReference>
<name>A0ABD2K9W9_9BILA</name>
<accession>A0ABD2K9W9</accession>
<sequence>MDLFGLLDELKLKISNPTVNACITHGKKAENLILNEATQIAGTEAEIQAREKEFHEIFSEKLGHCLKEKAHLALKGDARPVYRKARPVPYNSLEVVERELSRLEQMNVIHKVEHLEWAAPILIVKKADGSARLCIDYSTGLNDTLLDCQYSLPIP</sequence>
<dbReference type="PANTHER" id="PTHR37984:SF5">
    <property type="entry name" value="PROTEIN NYNRIN-LIKE"/>
    <property type="match status" value="1"/>
</dbReference>
<evidence type="ECO:0000313" key="2">
    <source>
        <dbReference type="Proteomes" id="UP001620626"/>
    </source>
</evidence>
<dbReference type="InterPro" id="IPR043502">
    <property type="entry name" value="DNA/RNA_pol_sf"/>
</dbReference>
<comment type="caution">
    <text evidence="1">The sequence shown here is derived from an EMBL/GenBank/DDBJ whole genome shotgun (WGS) entry which is preliminary data.</text>
</comment>
<dbReference type="Proteomes" id="UP001620626">
    <property type="component" value="Unassembled WGS sequence"/>
</dbReference>
<keyword evidence="2" id="KW-1185">Reference proteome</keyword>
<reference evidence="1 2" key="1">
    <citation type="submission" date="2024-10" db="EMBL/GenBank/DDBJ databases">
        <authorList>
            <person name="Kim D."/>
        </authorList>
    </citation>
    <scope>NUCLEOTIDE SEQUENCE [LARGE SCALE GENOMIC DNA]</scope>
    <source>
        <strain evidence="1">BH-2024</strain>
    </source>
</reference>
<organism evidence="1 2">
    <name type="scientific">Heterodera trifolii</name>
    <dbReference type="NCBI Taxonomy" id="157864"/>
    <lineage>
        <taxon>Eukaryota</taxon>
        <taxon>Metazoa</taxon>
        <taxon>Ecdysozoa</taxon>
        <taxon>Nematoda</taxon>
        <taxon>Chromadorea</taxon>
        <taxon>Rhabditida</taxon>
        <taxon>Tylenchina</taxon>
        <taxon>Tylenchomorpha</taxon>
        <taxon>Tylenchoidea</taxon>
        <taxon>Heteroderidae</taxon>
        <taxon>Heteroderinae</taxon>
        <taxon>Heterodera</taxon>
    </lineage>
</organism>
<dbReference type="PANTHER" id="PTHR37984">
    <property type="entry name" value="PROTEIN CBG26694"/>
    <property type="match status" value="1"/>
</dbReference>
<dbReference type="InterPro" id="IPR050951">
    <property type="entry name" value="Retrovirus_Pol_polyprotein"/>
</dbReference>
<dbReference type="SUPFAM" id="SSF56672">
    <property type="entry name" value="DNA/RNA polymerases"/>
    <property type="match status" value="1"/>
</dbReference>
<gene>
    <name evidence="1" type="ORF">niasHT_027675</name>
</gene>